<evidence type="ECO:0000313" key="3">
    <source>
        <dbReference type="EMBL" id="KAB5595167.1"/>
    </source>
</evidence>
<dbReference type="Pfam" id="PF00106">
    <property type="entry name" value="adh_short"/>
    <property type="match status" value="1"/>
</dbReference>
<dbReference type="GO" id="GO:0006633">
    <property type="term" value="P:fatty acid biosynthetic process"/>
    <property type="evidence" value="ECO:0007669"/>
    <property type="project" value="TreeGrafter"/>
</dbReference>
<dbReference type="InterPro" id="IPR020904">
    <property type="entry name" value="Sc_DH/Rdtase_CS"/>
</dbReference>
<dbReference type="Proteomes" id="UP000383932">
    <property type="component" value="Unassembled WGS sequence"/>
</dbReference>
<dbReference type="EMBL" id="SSOP01000012">
    <property type="protein sequence ID" value="KAB5595167.1"/>
    <property type="molecule type" value="Genomic_DNA"/>
</dbReference>
<organism evidence="3 4">
    <name type="scientific">Ceratobasidium theobromae</name>
    <dbReference type="NCBI Taxonomy" id="1582974"/>
    <lineage>
        <taxon>Eukaryota</taxon>
        <taxon>Fungi</taxon>
        <taxon>Dikarya</taxon>
        <taxon>Basidiomycota</taxon>
        <taxon>Agaricomycotina</taxon>
        <taxon>Agaricomycetes</taxon>
        <taxon>Cantharellales</taxon>
        <taxon>Ceratobasidiaceae</taxon>
        <taxon>Ceratobasidium</taxon>
    </lineage>
</organism>
<evidence type="ECO:0000256" key="2">
    <source>
        <dbReference type="ARBA" id="ARBA00022857"/>
    </source>
</evidence>
<keyword evidence="3" id="KW-0456">Lyase</keyword>
<dbReference type="GO" id="GO:0016616">
    <property type="term" value="F:oxidoreductase activity, acting on the CH-OH group of donors, NAD or NADP as acceptor"/>
    <property type="evidence" value="ECO:0007669"/>
    <property type="project" value="TreeGrafter"/>
</dbReference>
<dbReference type="InterPro" id="IPR002347">
    <property type="entry name" value="SDR_fam"/>
</dbReference>
<dbReference type="Gene3D" id="3.40.50.720">
    <property type="entry name" value="NAD(P)-binding Rossmann-like Domain"/>
    <property type="match status" value="2"/>
</dbReference>
<comment type="caution">
    <text evidence="3">The sequence shown here is derived from an EMBL/GenBank/DDBJ whole genome shotgun (WGS) entry which is preliminary data.</text>
</comment>
<dbReference type="GO" id="GO:0048038">
    <property type="term" value="F:quinone binding"/>
    <property type="evidence" value="ECO:0007669"/>
    <property type="project" value="TreeGrafter"/>
</dbReference>
<dbReference type="OrthoDB" id="498125at2759"/>
<gene>
    <name evidence="3" type="ORF">CTheo_1455</name>
</gene>
<protein>
    <submittedName>
        <fullName evidence="3">Pectate lyase E</fullName>
    </submittedName>
</protein>
<keyword evidence="4" id="KW-1185">Reference proteome</keyword>
<dbReference type="AlphaFoldDB" id="A0A5N5QVE3"/>
<dbReference type="PRINTS" id="PR00080">
    <property type="entry name" value="SDRFAMILY"/>
</dbReference>
<evidence type="ECO:0000313" key="4">
    <source>
        <dbReference type="Proteomes" id="UP000383932"/>
    </source>
</evidence>
<sequence>MEAVGTPKRTLVAVITGAAQGIGRAISLKFASEGYSLALGDLSSNQERLEGVANECIELQKASAVQGVEPKVYYGSCDVSVESQVESLVQKAVDEFGGIDVMVANAGVYRVAPLLETVSDELFDQVWAVNVKGVLYSYRAAAKAMIPRGGGRIIGACSASGKRGDANKAAYCSSKFAVRSLTQTAAREWGQHNITVNAYAPGPVDTDMLKTVLGGITGGSQVEELIFKRLVTGRISSPEEIAGLVSFLASPVARNITVSTHMESTIGTQKRTLVAVITGAAQGIGRAIALKLASEGYSLALGDVLSQQDGLKGVADECTKLQKASTVSGIEPKIYYGSCDVTVESQVELLVQKAVDELGGIDVMVANAGIYAAASLLEMSDELFDRVYAVNVKGVLYSYRAAAKAMIPRGGGRIIGACSADGKGGDPNKGAYCSSKFAVRALTQTAAREWGRHNITVNAYAPGPVDTDMWNKNVMESISGGSQAEELVFKRLVTGRMSSPHEIAGLVSYLASPMARNITGQTISIDGGLVMY</sequence>
<dbReference type="GO" id="GO:0016829">
    <property type="term" value="F:lyase activity"/>
    <property type="evidence" value="ECO:0007669"/>
    <property type="project" value="UniProtKB-KW"/>
</dbReference>
<comment type="similarity">
    <text evidence="1">Belongs to the short-chain dehydrogenases/reductases (SDR) family.</text>
</comment>
<dbReference type="PANTHER" id="PTHR42760:SF121">
    <property type="entry name" value="3-OXOACYL-(ACYL-CARRIER-PROTEIN) REDUCTASE"/>
    <property type="match status" value="1"/>
</dbReference>
<proteinExistence type="inferred from homology"/>
<dbReference type="FunFam" id="3.40.50.720:FF:000084">
    <property type="entry name" value="Short-chain dehydrogenase reductase"/>
    <property type="match status" value="2"/>
</dbReference>
<evidence type="ECO:0000256" key="1">
    <source>
        <dbReference type="ARBA" id="ARBA00006484"/>
    </source>
</evidence>
<accession>A0A5N5QVE3</accession>
<keyword evidence="2" id="KW-0521">NADP</keyword>
<dbReference type="Pfam" id="PF13561">
    <property type="entry name" value="adh_short_C2"/>
    <property type="match status" value="1"/>
</dbReference>
<dbReference type="SUPFAM" id="SSF51735">
    <property type="entry name" value="NAD(P)-binding Rossmann-fold domains"/>
    <property type="match status" value="2"/>
</dbReference>
<name>A0A5N5QVE3_9AGAM</name>
<reference evidence="3 4" key="1">
    <citation type="journal article" date="2019" name="Fungal Biol. Biotechnol.">
        <title>Draft genome sequence of fastidious pathogen Ceratobasidium theobromae, which causes vascular-streak dieback in Theobroma cacao.</title>
        <authorList>
            <person name="Ali S.S."/>
            <person name="Asman A."/>
            <person name="Shao J."/>
            <person name="Firmansyah A.P."/>
            <person name="Susilo A.W."/>
            <person name="Rosmana A."/>
            <person name="McMahon P."/>
            <person name="Junaid M."/>
            <person name="Guest D."/>
            <person name="Kheng T.Y."/>
            <person name="Meinhardt L.W."/>
            <person name="Bailey B.A."/>
        </authorList>
    </citation>
    <scope>NUCLEOTIDE SEQUENCE [LARGE SCALE GENOMIC DNA]</scope>
    <source>
        <strain evidence="3 4">CT2</strain>
    </source>
</reference>
<dbReference type="InterPro" id="IPR036291">
    <property type="entry name" value="NAD(P)-bd_dom_sf"/>
</dbReference>
<dbReference type="PRINTS" id="PR00081">
    <property type="entry name" value="GDHRDH"/>
</dbReference>
<dbReference type="PANTHER" id="PTHR42760">
    <property type="entry name" value="SHORT-CHAIN DEHYDROGENASES/REDUCTASES FAMILY MEMBER"/>
    <property type="match status" value="1"/>
</dbReference>
<dbReference type="PROSITE" id="PS00061">
    <property type="entry name" value="ADH_SHORT"/>
    <property type="match status" value="2"/>
</dbReference>